<dbReference type="GO" id="GO:0004519">
    <property type="term" value="F:endonuclease activity"/>
    <property type="evidence" value="ECO:0007669"/>
    <property type="project" value="InterPro"/>
</dbReference>
<evidence type="ECO:0000313" key="3">
    <source>
        <dbReference type="EMBL" id="QJA50968.1"/>
    </source>
</evidence>
<gene>
    <name evidence="3" type="ORF">TM448A01932_0011</name>
    <name evidence="4" type="ORF">TM448B00709_0013</name>
</gene>
<evidence type="ECO:0000313" key="4">
    <source>
        <dbReference type="EMBL" id="QJH96355.1"/>
    </source>
</evidence>
<accession>A0A6H1ZTX4</accession>
<dbReference type="InterPro" id="IPR046461">
    <property type="entry name" value="TerL_ATPase"/>
</dbReference>
<dbReference type="PANTHER" id="PTHR41287">
    <property type="match status" value="1"/>
</dbReference>
<sequence length="528" mass="58704">MTWWTDDSPIPDPEGKGARAVKFIQKLRLHEGKLAGQRFALARWQQRIVQRIYGDTREDGRRRIRTVFILLPRGNGKTTLSAGLGLLHLVGPEKEAGGQVIVAAADREQASIAYNAASGMIAQEPVLKRLTKVLPSYKTIQHAGSRSTLKAISHEAYSKHGLSISCLIADEVHAWPKRELWDVLRQSMGKREEPLTIVITTAGSGVHGLAHELYEYARKVVSGEVDDETFLPILFEAPKDADWQDEAVWQAVNPAIAAGFRSLEEMRVTARQAAEIPAQREAFKRYYLNIWSDGAPDPWLDMDLYDRGGAPLDLEARQGEPVWLGVDLSSTQDLTAIVAAFRDDDGGYTVRPWFFCPADNLSKRQERDQVPYLTWAEQDYITPTPGNVVDYAYVESVIEDIARQYQVQELAIDPAMSAGIVPRLQDMGLNVIHFRQGWLSMTPAIMETERALLSGRLRHGGHPVLRWNFNNAVIDRGPKGDTARFVKSKSAEKIDGAVAAAMAIARAQASDAGPSIFESAWAEEIHFA</sequence>
<protein>
    <submittedName>
        <fullName evidence="3">Putative terminase</fullName>
    </submittedName>
</protein>
<dbReference type="Gene3D" id="3.40.50.300">
    <property type="entry name" value="P-loop containing nucleotide triphosphate hydrolases"/>
    <property type="match status" value="1"/>
</dbReference>
<reference evidence="3" key="1">
    <citation type="submission" date="2020-03" db="EMBL/GenBank/DDBJ databases">
        <title>The deep terrestrial virosphere.</title>
        <authorList>
            <person name="Holmfeldt K."/>
            <person name="Nilsson E."/>
            <person name="Simone D."/>
            <person name="Lopez-Fernandez M."/>
            <person name="Wu X."/>
            <person name="de Brujin I."/>
            <person name="Lundin D."/>
            <person name="Andersson A."/>
            <person name="Bertilsson S."/>
            <person name="Dopson M."/>
        </authorList>
    </citation>
    <scope>NUCLEOTIDE SEQUENCE</scope>
    <source>
        <strain evidence="3">TM448A01932</strain>
        <strain evidence="4">TM448B00709</strain>
    </source>
</reference>
<evidence type="ECO:0000259" key="1">
    <source>
        <dbReference type="Pfam" id="PF03354"/>
    </source>
</evidence>
<dbReference type="EMBL" id="MT144228">
    <property type="protein sequence ID" value="QJA50968.1"/>
    <property type="molecule type" value="Genomic_DNA"/>
</dbReference>
<feature type="domain" description="Terminase large subunit-like endonuclease" evidence="2">
    <location>
        <begin position="224"/>
        <end position="510"/>
    </location>
</feature>
<dbReference type="Gene3D" id="3.30.420.240">
    <property type="match status" value="1"/>
</dbReference>
<dbReference type="PANTHER" id="PTHR41287:SF1">
    <property type="entry name" value="PROTEIN YMFN"/>
    <property type="match status" value="1"/>
</dbReference>
<dbReference type="InterPro" id="IPR046462">
    <property type="entry name" value="TerL_nuclease"/>
</dbReference>
<evidence type="ECO:0000259" key="2">
    <source>
        <dbReference type="Pfam" id="PF20441"/>
    </source>
</evidence>
<proteinExistence type="predicted"/>
<dbReference type="InterPro" id="IPR005021">
    <property type="entry name" value="Terminase_largesu-like"/>
</dbReference>
<dbReference type="AlphaFoldDB" id="A0A6H1ZTX4"/>
<dbReference type="Pfam" id="PF03354">
    <property type="entry name" value="TerL_ATPase"/>
    <property type="match status" value="1"/>
</dbReference>
<dbReference type="EMBL" id="MT144648">
    <property type="protein sequence ID" value="QJH96355.1"/>
    <property type="molecule type" value="Genomic_DNA"/>
</dbReference>
<dbReference type="InterPro" id="IPR027417">
    <property type="entry name" value="P-loop_NTPase"/>
</dbReference>
<dbReference type="Pfam" id="PF20441">
    <property type="entry name" value="TerL_nuclease"/>
    <property type="match status" value="1"/>
</dbReference>
<name>A0A6H1ZTX4_9ZZZZ</name>
<organism evidence="3">
    <name type="scientific">viral metagenome</name>
    <dbReference type="NCBI Taxonomy" id="1070528"/>
    <lineage>
        <taxon>unclassified sequences</taxon>
        <taxon>metagenomes</taxon>
        <taxon>organismal metagenomes</taxon>
    </lineage>
</organism>
<dbReference type="SUPFAM" id="SSF52540">
    <property type="entry name" value="P-loop containing nucleoside triphosphate hydrolases"/>
    <property type="match status" value="1"/>
</dbReference>
<feature type="domain" description="Terminase large subunit-like ATPase" evidence="1">
    <location>
        <begin position="44"/>
        <end position="218"/>
    </location>
</feature>